<dbReference type="GeneID" id="9623617"/>
<dbReference type="InParanoid" id="D8TR86"/>
<dbReference type="Gene3D" id="3.60.21.10">
    <property type="match status" value="1"/>
</dbReference>
<protein>
    <submittedName>
        <fullName evidence="1">Uncharacterized protein</fullName>
    </submittedName>
</protein>
<reference evidence="1 2" key="1">
    <citation type="journal article" date="2010" name="Science">
        <title>Genomic analysis of organismal complexity in the multicellular green alga Volvox carteri.</title>
        <authorList>
            <person name="Prochnik S.E."/>
            <person name="Umen J."/>
            <person name="Nedelcu A.M."/>
            <person name="Hallmann A."/>
            <person name="Miller S.M."/>
            <person name="Nishii I."/>
            <person name="Ferris P."/>
            <person name="Kuo A."/>
            <person name="Mitros T."/>
            <person name="Fritz-Laylin L.K."/>
            <person name="Hellsten U."/>
            <person name="Chapman J."/>
            <person name="Simakov O."/>
            <person name="Rensing S.A."/>
            <person name="Terry A."/>
            <person name="Pangilinan J."/>
            <person name="Kapitonov V."/>
            <person name="Jurka J."/>
            <person name="Salamov A."/>
            <person name="Shapiro H."/>
            <person name="Schmutz J."/>
            <person name="Grimwood J."/>
            <person name="Lindquist E."/>
            <person name="Lucas S."/>
            <person name="Grigoriev I.V."/>
            <person name="Schmitt R."/>
            <person name="Kirk D."/>
            <person name="Rokhsar D.S."/>
        </authorList>
    </citation>
    <scope>NUCLEOTIDE SEQUENCE [LARGE SCALE GENOMIC DNA]</scope>
    <source>
        <strain evidence="2">f. Nagariensis / Eve</strain>
    </source>
</reference>
<dbReference type="EMBL" id="GL378333">
    <property type="protein sequence ID" value="EFJ49953.1"/>
    <property type="molecule type" value="Genomic_DNA"/>
</dbReference>
<dbReference type="InterPro" id="IPR029052">
    <property type="entry name" value="Metallo-depent_PP-like"/>
</dbReference>
<gene>
    <name evidence="1" type="ORF">VOLCADRAFT_104099</name>
</gene>
<evidence type="ECO:0000313" key="2">
    <source>
        <dbReference type="Proteomes" id="UP000001058"/>
    </source>
</evidence>
<evidence type="ECO:0000313" key="1">
    <source>
        <dbReference type="EMBL" id="EFJ49953.1"/>
    </source>
</evidence>
<organism evidence="2">
    <name type="scientific">Volvox carteri f. nagariensis</name>
    <dbReference type="NCBI Taxonomy" id="3068"/>
    <lineage>
        <taxon>Eukaryota</taxon>
        <taxon>Viridiplantae</taxon>
        <taxon>Chlorophyta</taxon>
        <taxon>core chlorophytes</taxon>
        <taxon>Chlorophyceae</taxon>
        <taxon>CS clade</taxon>
        <taxon>Chlamydomonadales</taxon>
        <taxon>Volvocaceae</taxon>
        <taxon>Volvox</taxon>
    </lineage>
</organism>
<sequence>MVKTQEQRVITAMEAQAATATLPGLKHLRDSVQNWDTAVLTLSVTAAAIADSAGVLAKRAGLCSWQAENTNPPGATANVALTRPLLFSHPLPPPPLVVPAGQLKPGRVFVVANLQGAYYTLLELLSRNKFDFRCDNLLHVGNLVAPPSVVMARSGSVCCCGSGSQQPQSSTESWRVRNSAAVLKLIRRHGGLGPMGAHECLVLLTAAHCNRLRAQQQMEEKQRLAAVLARKLQQDPVMVPPAGSKTAFRATCSALSLQLAVTASASSAACPSQRAKSTSWLAAGSMGSDCSSSNDEDEAVEMVPVPMTPQREECAATPPPSVLLAEPGGGATISSPYLDNADLAQLLSLPACVVLEAYRVRLQHVGLLDIDDCITTTTAGSSDVALRYHTLFSHRRPGSGPGCSQTATTVTGLTSCRDVVRFAVLPPLRTLQLLSPGFRAKLAAAAAPSREELMLEVHEEPLSELDMP</sequence>
<accession>D8TR86</accession>
<dbReference type="KEGG" id="vcn:VOLCADRAFT_104099"/>
<name>D8TR86_VOLCA</name>
<dbReference type="OrthoDB" id="544875at2759"/>
<dbReference type="AlphaFoldDB" id="D8TR86"/>
<dbReference type="RefSeq" id="XP_002949018.1">
    <property type="nucleotide sequence ID" value="XM_002948972.1"/>
</dbReference>
<dbReference type="Proteomes" id="UP000001058">
    <property type="component" value="Unassembled WGS sequence"/>
</dbReference>
<keyword evidence="2" id="KW-1185">Reference proteome</keyword>
<proteinExistence type="predicted"/>